<sequence length="274" mass="31780">MQEVSRYDLLSVLQKAMKYSQKKIFLHRIIYIANYTQTAASDATQNSRVFNILIDSNIKLINEDYCEDVITGFGLFYSGYFINIIEGPEETLIKHLKSLVNTFDQNFQKSPEVTRMKILLVSHHINKRYYASWNGRSASPPLLLEKIEQTDNEASVRQIQNCIMKLYRMSEYLRNQNPNYLRAAMDNISELCRHYLPEVNLLDFLLSCPALIDLREYIETYGSVPDFSLYRETIWPLPSDFVPKNILGDEVVKALMSTEASTKVQEEEEETTDG</sequence>
<dbReference type="PANTHER" id="PTHR34035">
    <property type="entry name" value="TESTIS-EXPRESSED PROTEIN 47"/>
    <property type="match status" value="1"/>
</dbReference>
<dbReference type="InterPro" id="IPR055308">
    <property type="entry name" value="TEX47-like"/>
</dbReference>
<protein>
    <recommendedName>
        <fullName evidence="3">BLUF domain-containing protein</fullName>
    </recommendedName>
</protein>
<comment type="caution">
    <text evidence="1">The sequence shown here is derived from an EMBL/GenBank/DDBJ whole genome shotgun (WGS) entry which is preliminary data.</text>
</comment>
<evidence type="ECO:0008006" key="3">
    <source>
        <dbReference type="Google" id="ProtNLM"/>
    </source>
</evidence>
<dbReference type="PANTHER" id="PTHR34035:SF1">
    <property type="entry name" value="TESTIS-EXPRESSED PROTEIN 47"/>
    <property type="match status" value="1"/>
</dbReference>
<organism evidence="1 2">
    <name type="scientific">Polyplax serrata</name>
    <name type="common">Common mouse louse</name>
    <dbReference type="NCBI Taxonomy" id="468196"/>
    <lineage>
        <taxon>Eukaryota</taxon>
        <taxon>Metazoa</taxon>
        <taxon>Ecdysozoa</taxon>
        <taxon>Arthropoda</taxon>
        <taxon>Hexapoda</taxon>
        <taxon>Insecta</taxon>
        <taxon>Pterygota</taxon>
        <taxon>Neoptera</taxon>
        <taxon>Paraneoptera</taxon>
        <taxon>Psocodea</taxon>
        <taxon>Troctomorpha</taxon>
        <taxon>Phthiraptera</taxon>
        <taxon>Anoplura</taxon>
        <taxon>Polyplacidae</taxon>
        <taxon>Polyplax</taxon>
    </lineage>
</organism>
<dbReference type="Pfam" id="PF24787">
    <property type="entry name" value="TEX47"/>
    <property type="match status" value="1"/>
</dbReference>
<dbReference type="Proteomes" id="UP001359485">
    <property type="component" value="Unassembled WGS sequence"/>
</dbReference>
<name>A0ABR1AXM2_POLSC</name>
<dbReference type="EMBL" id="JAWJWF010000007">
    <property type="protein sequence ID" value="KAK6630912.1"/>
    <property type="molecule type" value="Genomic_DNA"/>
</dbReference>
<accession>A0ABR1AXM2</accession>
<proteinExistence type="predicted"/>
<reference evidence="1 2" key="1">
    <citation type="submission" date="2023-09" db="EMBL/GenBank/DDBJ databases">
        <title>Genomes of two closely related lineages of the louse Polyplax serrata with different host specificities.</title>
        <authorList>
            <person name="Martinu J."/>
            <person name="Tarabai H."/>
            <person name="Stefka J."/>
            <person name="Hypsa V."/>
        </authorList>
    </citation>
    <scope>NUCLEOTIDE SEQUENCE [LARGE SCALE GENOMIC DNA]</scope>
    <source>
        <strain evidence="1">98ZLc_SE</strain>
    </source>
</reference>
<keyword evidence="2" id="KW-1185">Reference proteome</keyword>
<evidence type="ECO:0000313" key="1">
    <source>
        <dbReference type="EMBL" id="KAK6630912.1"/>
    </source>
</evidence>
<gene>
    <name evidence="1" type="ORF">RUM44_003084</name>
</gene>
<evidence type="ECO:0000313" key="2">
    <source>
        <dbReference type="Proteomes" id="UP001359485"/>
    </source>
</evidence>